<gene>
    <name evidence="4" type="ORF">CEPID_12320</name>
</gene>
<dbReference type="PATRIC" id="fig|1050174.4.peg.2487"/>
<sequence>MTNSEITVYLGDVHFFEEHVEQIDGASSDIVEVIRQIEVLNNVTTHVAQGQTIEIPDPPHFENILVASADFATLSDSSVSNFLGLLNRCIWRSVHIHNPPARVIHQLKGLSDVKVLRQKPFVLSKQGLVDLNVSLHAQLIGQGKAIESILSGLYSMTKADRNRPVVLMFYGPSGVGKTQAAQIIGNAISGGLLRKQFSMLHSEHFFSYIFGGNHSDASFARDLAERDAEVILLDEFDKCNPVFYSAFYELFDEGSFRDRNYEIELKSGVIICTANFQTLDEIKSGLGDPIYSRFDRFIKFDHLNKQQIVEVVDRIISDAYQKLSVAEREVVDGAQVRTKLSTSDWGTGNIRQLKHYVDEVFELALVRDLLINS</sequence>
<keyword evidence="2" id="KW-0067">ATP-binding</keyword>
<dbReference type="PANTHER" id="PTHR11638:SF18">
    <property type="entry name" value="HEAT SHOCK PROTEIN 104"/>
    <property type="match status" value="1"/>
</dbReference>
<dbReference type="InterPro" id="IPR001270">
    <property type="entry name" value="ClpA/B"/>
</dbReference>
<dbReference type="GO" id="GO:0005524">
    <property type="term" value="F:ATP binding"/>
    <property type="evidence" value="ECO:0007669"/>
    <property type="project" value="UniProtKB-KW"/>
</dbReference>
<dbReference type="AlphaFoldDB" id="A0A0G3GSX7"/>
<dbReference type="PRINTS" id="PR00300">
    <property type="entry name" value="CLPPROTEASEA"/>
</dbReference>
<protein>
    <submittedName>
        <fullName evidence="4">ATPase family protein associated with various cellular activities (AAA)</fullName>
    </submittedName>
</protein>
<evidence type="ECO:0000259" key="3">
    <source>
        <dbReference type="SMART" id="SM00382"/>
    </source>
</evidence>
<dbReference type="KEGG" id="cei:CEPID_12320"/>
<keyword evidence="1" id="KW-0547">Nucleotide-binding</keyword>
<dbReference type="EMBL" id="CP011541">
    <property type="protein sequence ID" value="AKK04286.1"/>
    <property type="molecule type" value="Genomic_DNA"/>
</dbReference>
<feature type="domain" description="AAA+ ATPase" evidence="3">
    <location>
        <begin position="163"/>
        <end position="304"/>
    </location>
</feature>
<dbReference type="SUPFAM" id="SSF52540">
    <property type="entry name" value="P-loop containing nucleoside triphosphate hydrolases"/>
    <property type="match status" value="1"/>
</dbReference>
<dbReference type="PANTHER" id="PTHR11638">
    <property type="entry name" value="ATP-DEPENDENT CLP PROTEASE"/>
    <property type="match status" value="1"/>
</dbReference>
<evidence type="ECO:0000256" key="2">
    <source>
        <dbReference type="ARBA" id="ARBA00022840"/>
    </source>
</evidence>
<dbReference type="InterPro" id="IPR003959">
    <property type="entry name" value="ATPase_AAA_core"/>
</dbReference>
<proteinExistence type="predicted"/>
<organism evidence="4 5">
    <name type="scientific">Corynebacterium epidermidicanis</name>
    <dbReference type="NCBI Taxonomy" id="1050174"/>
    <lineage>
        <taxon>Bacteria</taxon>
        <taxon>Bacillati</taxon>
        <taxon>Actinomycetota</taxon>
        <taxon>Actinomycetes</taxon>
        <taxon>Mycobacteriales</taxon>
        <taxon>Corynebacteriaceae</taxon>
        <taxon>Corynebacterium</taxon>
    </lineage>
</organism>
<dbReference type="Gene3D" id="3.40.50.300">
    <property type="entry name" value="P-loop containing nucleotide triphosphate hydrolases"/>
    <property type="match status" value="1"/>
</dbReference>
<dbReference type="Pfam" id="PF07724">
    <property type="entry name" value="AAA_2"/>
    <property type="match status" value="1"/>
</dbReference>
<evidence type="ECO:0000313" key="5">
    <source>
        <dbReference type="Proteomes" id="UP000035368"/>
    </source>
</evidence>
<dbReference type="Proteomes" id="UP000035368">
    <property type="component" value="Chromosome"/>
</dbReference>
<dbReference type="OrthoDB" id="9783370at2"/>
<evidence type="ECO:0000313" key="4">
    <source>
        <dbReference type="EMBL" id="AKK04286.1"/>
    </source>
</evidence>
<evidence type="ECO:0000256" key="1">
    <source>
        <dbReference type="ARBA" id="ARBA00022741"/>
    </source>
</evidence>
<dbReference type="GO" id="GO:0034605">
    <property type="term" value="P:cellular response to heat"/>
    <property type="evidence" value="ECO:0007669"/>
    <property type="project" value="TreeGrafter"/>
</dbReference>
<dbReference type="InterPro" id="IPR050130">
    <property type="entry name" value="ClpA_ClpB"/>
</dbReference>
<dbReference type="GO" id="GO:0005737">
    <property type="term" value="C:cytoplasm"/>
    <property type="evidence" value="ECO:0007669"/>
    <property type="project" value="TreeGrafter"/>
</dbReference>
<dbReference type="RefSeq" id="WP_047241146.1">
    <property type="nucleotide sequence ID" value="NZ_CP011541.1"/>
</dbReference>
<dbReference type="InterPro" id="IPR027417">
    <property type="entry name" value="P-loop_NTPase"/>
</dbReference>
<accession>A0A0G3GSX7</accession>
<dbReference type="SMART" id="SM00382">
    <property type="entry name" value="AAA"/>
    <property type="match status" value="1"/>
</dbReference>
<dbReference type="STRING" id="1050174.CEPID_12320"/>
<name>A0A0G3GSX7_9CORY</name>
<dbReference type="InterPro" id="IPR003593">
    <property type="entry name" value="AAA+_ATPase"/>
</dbReference>
<dbReference type="GO" id="GO:0016887">
    <property type="term" value="F:ATP hydrolysis activity"/>
    <property type="evidence" value="ECO:0007669"/>
    <property type="project" value="InterPro"/>
</dbReference>
<reference evidence="4 5" key="1">
    <citation type="submission" date="2015-05" db="EMBL/GenBank/DDBJ databases">
        <title>Complete genome sequence of Corynebacterium epidermidicanis DSM 45586, isolated from the skin of a dog suffering from pruritus.</title>
        <authorList>
            <person name="Ruckert C."/>
            <person name="Albersmeier A."/>
            <person name="Winkler A."/>
            <person name="Tauch A."/>
        </authorList>
    </citation>
    <scope>NUCLEOTIDE SEQUENCE [LARGE SCALE GENOMIC DNA]</scope>
    <source>
        <strain evidence="4 5">DSM 45586</strain>
    </source>
</reference>
<keyword evidence="5" id="KW-1185">Reference proteome</keyword>